<keyword evidence="3 7" id="KW-0808">Transferase</keyword>
<proteinExistence type="predicted"/>
<keyword evidence="6 7" id="KW-0693">Viral RNA replication</keyword>
<dbReference type="InterPro" id="IPR043502">
    <property type="entry name" value="DNA/RNA_pol_sf"/>
</dbReference>
<dbReference type="EC" id="2.7.7.48" evidence="1 7"/>
<dbReference type="SUPFAM" id="SSF56672">
    <property type="entry name" value="DNA/RNA polymerases"/>
    <property type="match status" value="1"/>
</dbReference>
<accession>A0A6C0X2K1</accession>
<dbReference type="GO" id="GO:0000166">
    <property type="term" value="F:nucleotide binding"/>
    <property type="evidence" value="ECO:0007669"/>
    <property type="project" value="UniProtKB-KW"/>
</dbReference>
<dbReference type="InterPro" id="IPR002166">
    <property type="entry name" value="RNA_pol_HCV"/>
</dbReference>
<name>A0A6C0X2K1_9TOMB</name>
<dbReference type="Gene3D" id="3.30.70.270">
    <property type="match status" value="1"/>
</dbReference>
<keyword evidence="4 7" id="KW-0548">Nucleotidyltransferase</keyword>
<sequence length="473" mass="54414">MSHLIRGHKVQTHNNSLANLSRGVAQRVLFTDARGTLPIPPKVDVFEFRLAKYRDRIAKSVGFQSPVAREVFPSFYVGPRKKIYDDAVRTLMVYPIRHRDAFLKTFVKAEKHNTTLKVDPVPRVIQPRSPRFNVEVGRYLRPMEHKVYDAIDELFGSPTIMSSYNSYRQAELIIEKWESFRNPVCIGMDASRFDQHVSVQALKFEHTLYAKVFRSPELNRLLSWQLKNVGFAVASDGEFRYEKNGSRMSGDMNTSLGNKFLMCLMAKAYIDHLQIPMKFINNGDDCLLMMESKHLPKVSGLNKYFSDFGFNIVTEKPVYVAEEIQFCQTSPMCVNGIWRMVRNVKTCLSKDVVSVNCGHDVELYRQLLGMVADCGFATAADVPVLGSFYRMLRNFGKASTRDFTERGYNWYHRSSRNCRCEFSEPDPEGRFSFYLSTGVTPDAQEEIESYFDSACWGAHNQRQLDINLDFLLQ</sequence>
<comment type="catalytic activity">
    <reaction evidence="7">
        <text>RNA(n) + a ribonucleoside 5'-triphosphate = RNA(n+1) + diphosphate</text>
        <dbReference type="Rhea" id="RHEA:21248"/>
        <dbReference type="Rhea" id="RHEA-COMP:14527"/>
        <dbReference type="Rhea" id="RHEA-COMP:17342"/>
        <dbReference type="ChEBI" id="CHEBI:33019"/>
        <dbReference type="ChEBI" id="CHEBI:61557"/>
        <dbReference type="ChEBI" id="CHEBI:140395"/>
        <dbReference type="EC" id="2.7.7.48"/>
    </reaction>
</comment>
<dbReference type="GO" id="GO:0003968">
    <property type="term" value="F:RNA-directed RNA polymerase activity"/>
    <property type="evidence" value="ECO:0007669"/>
    <property type="project" value="UniProtKB-KW"/>
</dbReference>
<reference evidence="9" key="1">
    <citation type="submission" date="2019-08" db="EMBL/GenBank/DDBJ databases">
        <authorList>
            <person name="Wright A.A."/>
            <person name="Harper S."/>
        </authorList>
    </citation>
    <scope>NUCLEOTIDE SEQUENCE</scope>
    <source>
        <strain evidence="9">WA1</strain>
    </source>
</reference>
<evidence type="ECO:0000313" key="9">
    <source>
        <dbReference type="EMBL" id="QIC52840.1"/>
    </source>
</evidence>
<evidence type="ECO:0000256" key="1">
    <source>
        <dbReference type="ARBA" id="ARBA00012494"/>
    </source>
</evidence>
<evidence type="ECO:0000256" key="7">
    <source>
        <dbReference type="RuleBase" id="RU363062"/>
    </source>
</evidence>
<evidence type="ECO:0000256" key="6">
    <source>
        <dbReference type="ARBA" id="ARBA00022953"/>
    </source>
</evidence>
<dbReference type="GO" id="GO:0003723">
    <property type="term" value="F:RNA binding"/>
    <property type="evidence" value="ECO:0007669"/>
    <property type="project" value="InterPro"/>
</dbReference>
<organism evidence="9">
    <name type="scientific">Apple tombus-like virus 1</name>
    <dbReference type="NCBI Taxonomy" id="2709737"/>
    <lineage>
        <taxon>Viruses</taxon>
        <taxon>Riboviria</taxon>
        <taxon>Orthornavirae</taxon>
        <taxon>Kitrinoviricota</taxon>
        <taxon>Tolucaviricetes</taxon>
        <taxon>Tolivirales</taxon>
        <taxon>Tombusviridae</taxon>
    </lineage>
</organism>
<evidence type="ECO:0000256" key="4">
    <source>
        <dbReference type="ARBA" id="ARBA00022695"/>
    </source>
</evidence>
<dbReference type="GO" id="GO:0039694">
    <property type="term" value="P:viral RNA genome replication"/>
    <property type="evidence" value="ECO:0007669"/>
    <property type="project" value="InterPro"/>
</dbReference>
<dbReference type="InterPro" id="IPR043128">
    <property type="entry name" value="Rev_trsase/Diguanyl_cyclase"/>
</dbReference>
<evidence type="ECO:0000256" key="3">
    <source>
        <dbReference type="ARBA" id="ARBA00022679"/>
    </source>
</evidence>
<protein>
    <recommendedName>
        <fullName evidence="1 7">RNA-directed RNA polymerase</fullName>
        <ecNumber evidence="1 7">2.7.7.48</ecNumber>
    </recommendedName>
</protein>
<keyword evidence="5 7" id="KW-0547">Nucleotide-binding</keyword>
<dbReference type="PROSITE" id="PS50507">
    <property type="entry name" value="RDRP_SSRNA_POS"/>
    <property type="match status" value="1"/>
</dbReference>
<feature type="domain" description="RdRp catalytic" evidence="8">
    <location>
        <begin position="183"/>
        <end position="298"/>
    </location>
</feature>
<evidence type="ECO:0000256" key="5">
    <source>
        <dbReference type="ARBA" id="ARBA00022741"/>
    </source>
</evidence>
<evidence type="ECO:0000256" key="2">
    <source>
        <dbReference type="ARBA" id="ARBA00022484"/>
    </source>
</evidence>
<keyword evidence="2 7" id="KW-0696">RNA-directed RNA polymerase</keyword>
<dbReference type="Pfam" id="PF00998">
    <property type="entry name" value="RdRP_3"/>
    <property type="match status" value="1"/>
</dbReference>
<evidence type="ECO:0000259" key="8">
    <source>
        <dbReference type="PROSITE" id="PS50507"/>
    </source>
</evidence>
<dbReference type="InterPro" id="IPR007094">
    <property type="entry name" value="RNA-dir_pol_PSvirus"/>
</dbReference>
<dbReference type="EMBL" id="MN386968">
    <property type="protein sequence ID" value="QIC52840.1"/>
    <property type="molecule type" value="Genomic_RNA"/>
</dbReference>